<dbReference type="Pfam" id="PF05193">
    <property type="entry name" value="Peptidase_M16_C"/>
    <property type="match status" value="1"/>
</dbReference>
<accession>A0A562MSE2</accession>
<evidence type="ECO:0000313" key="3">
    <source>
        <dbReference type="EMBL" id="TWI22865.1"/>
    </source>
</evidence>
<dbReference type="PANTHER" id="PTHR11851:SF224">
    <property type="entry name" value="PROCESSING PROTEASE"/>
    <property type="match status" value="1"/>
</dbReference>
<dbReference type="InterPro" id="IPR011249">
    <property type="entry name" value="Metalloenz_LuxS/M16"/>
</dbReference>
<sequence length="532" mass="57152">MTSLSVGAAPHLPAGILSPYSDGERGALIDGFANHQRCRNSAGVAASPLLPVTIRGEVPGRAMRGGADSDSYSSRTQVGSYHLSEAIALKRVTIPLFTLFLSLLFLILPPLAARAAMNIQEVTSSKGITAWLVEDYSVPIVAIRFVFDGGTTQEPAGKEGLANLMSGLFDEGAGDLDSEAFQIKLDDVGAEMGFDAARDGTYGSMRMLAEQRDGAFDLLRLAVTEPRFDQAPVDRIRAQVLSGIIANERDPDTVAQRKWQEALYGTHPYARPDEGTRQSIATIARDDLIAFHRANFARDGLHVAVVGAIDAETLKKKLDTVFGDLPEHQALGAVADVDPKLNQQLEVIYDQPQTSLRLAYPGVKRSAPDFFAAVLMNEILGGGAFTSRLFDEVREKRGLAYSVSSDLVDHQHANALAITTATRSDRAAETLAVVREVVRRMAEEGPTEAELAATKKYMIGAYAINNLNSSGAIAATLVELQLDKLGIDYVQRRGALINGVTLDQVKAAAKRLLSPEPAIMVVGPKQGEASEQ</sequence>
<dbReference type="PANTHER" id="PTHR11851">
    <property type="entry name" value="METALLOPROTEASE"/>
    <property type="match status" value="1"/>
</dbReference>
<proteinExistence type="predicted"/>
<keyword evidence="3" id="KW-0378">Hydrolase</keyword>
<protein>
    <submittedName>
        <fullName evidence="3">Zinc protease</fullName>
    </submittedName>
</protein>
<dbReference type="GO" id="GO:0046872">
    <property type="term" value="F:metal ion binding"/>
    <property type="evidence" value="ECO:0007669"/>
    <property type="project" value="InterPro"/>
</dbReference>
<dbReference type="Proteomes" id="UP000317122">
    <property type="component" value="Unassembled WGS sequence"/>
</dbReference>
<dbReference type="InterPro" id="IPR007863">
    <property type="entry name" value="Peptidase_M16_C"/>
</dbReference>
<keyword evidence="4" id="KW-1185">Reference proteome</keyword>
<dbReference type="InterPro" id="IPR011765">
    <property type="entry name" value="Pept_M16_N"/>
</dbReference>
<dbReference type="RefSeq" id="WP_240547343.1">
    <property type="nucleotide sequence ID" value="NZ_BSPF01000124.1"/>
</dbReference>
<comment type="caution">
    <text evidence="3">The sequence shown here is derived from an EMBL/GenBank/DDBJ whole genome shotgun (WGS) entry which is preliminary data.</text>
</comment>
<organism evidence="3 4">
    <name type="scientific">Mesorhizobium tianshanense</name>
    <dbReference type="NCBI Taxonomy" id="39844"/>
    <lineage>
        <taxon>Bacteria</taxon>
        <taxon>Pseudomonadati</taxon>
        <taxon>Pseudomonadota</taxon>
        <taxon>Alphaproteobacteria</taxon>
        <taxon>Hyphomicrobiales</taxon>
        <taxon>Phyllobacteriaceae</taxon>
        <taxon>Mesorhizobium</taxon>
    </lineage>
</organism>
<dbReference type="SUPFAM" id="SSF63411">
    <property type="entry name" value="LuxS/MPP-like metallohydrolase"/>
    <property type="match status" value="2"/>
</dbReference>
<reference evidence="3 4" key="1">
    <citation type="journal article" date="2015" name="Stand. Genomic Sci.">
        <title>Genomic Encyclopedia of Bacterial and Archaeal Type Strains, Phase III: the genomes of soil and plant-associated and newly described type strains.</title>
        <authorList>
            <person name="Whitman W.B."/>
            <person name="Woyke T."/>
            <person name="Klenk H.P."/>
            <person name="Zhou Y."/>
            <person name="Lilburn T.G."/>
            <person name="Beck B.J."/>
            <person name="De Vos P."/>
            <person name="Vandamme P."/>
            <person name="Eisen J.A."/>
            <person name="Garrity G."/>
            <person name="Hugenholtz P."/>
            <person name="Kyrpides N.C."/>
        </authorList>
    </citation>
    <scope>NUCLEOTIDE SEQUENCE [LARGE SCALE GENOMIC DNA]</scope>
    <source>
        <strain evidence="3 4">CGMCC 1.2546</strain>
    </source>
</reference>
<dbReference type="AlphaFoldDB" id="A0A562MSE2"/>
<feature type="domain" description="Peptidase M16 N-terminal" evidence="1">
    <location>
        <begin position="135"/>
        <end position="273"/>
    </location>
</feature>
<evidence type="ECO:0000313" key="4">
    <source>
        <dbReference type="Proteomes" id="UP000317122"/>
    </source>
</evidence>
<feature type="domain" description="Peptidase M16 C-terminal" evidence="2">
    <location>
        <begin position="283"/>
        <end position="456"/>
    </location>
</feature>
<gene>
    <name evidence="3" type="ORF">IQ26_06540</name>
</gene>
<evidence type="ECO:0000259" key="1">
    <source>
        <dbReference type="Pfam" id="PF00675"/>
    </source>
</evidence>
<dbReference type="Pfam" id="PF00675">
    <property type="entry name" value="Peptidase_M16"/>
    <property type="match status" value="1"/>
</dbReference>
<keyword evidence="3" id="KW-0645">Protease</keyword>
<dbReference type="Gene3D" id="3.30.830.10">
    <property type="entry name" value="Metalloenzyme, LuxS/M16 peptidase-like"/>
    <property type="match status" value="2"/>
</dbReference>
<evidence type="ECO:0000259" key="2">
    <source>
        <dbReference type="Pfam" id="PF05193"/>
    </source>
</evidence>
<dbReference type="GO" id="GO:0008233">
    <property type="term" value="F:peptidase activity"/>
    <property type="evidence" value="ECO:0007669"/>
    <property type="project" value="UniProtKB-KW"/>
</dbReference>
<dbReference type="EMBL" id="VLKT01000062">
    <property type="protein sequence ID" value="TWI22865.1"/>
    <property type="molecule type" value="Genomic_DNA"/>
</dbReference>
<dbReference type="GO" id="GO:0006508">
    <property type="term" value="P:proteolysis"/>
    <property type="evidence" value="ECO:0007669"/>
    <property type="project" value="UniProtKB-KW"/>
</dbReference>
<dbReference type="InterPro" id="IPR050361">
    <property type="entry name" value="MPP/UQCRC_Complex"/>
</dbReference>
<name>A0A562MSE2_9HYPH</name>